<feature type="domain" description="GP-PDE" evidence="1">
    <location>
        <begin position="5"/>
        <end position="242"/>
    </location>
</feature>
<dbReference type="HOGENOM" id="CLU_030006_3_5_9"/>
<dbReference type="PROSITE" id="PS51704">
    <property type="entry name" value="GP_PDE"/>
    <property type="match status" value="1"/>
</dbReference>
<dbReference type="PATRIC" id="fig|272562.8.peg.627"/>
<proteinExistence type="predicted"/>
<organism evidence="2 3">
    <name type="scientific">Clostridium acetobutylicum (strain ATCC 824 / DSM 792 / JCM 1419 / IAM 19013 / LMG 5710 / NBRC 13948 / NRRL B-527 / VKM B-1787 / 2291 / W)</name>
    <dbReference type="NCBI Taxonomy" id="272562"/>
    <lineage>
        <taxon>Bacteria</taxon>
        <taxon>Bacillati</taxon>
        <taxon>Bacillota</taxon>
        <taxon>Clostridia</taxon>
        <taxon>Eubacteriales</taxon>
        <taxon>Clostridiaceae</taxon>
        <taxon>Clostridium</taxon>
    </lineage>
</organism>
<reference evidence="2 3" key="1">
    <citation type="journal article" date="2001" name="J. Bacteriol.">
        <title>Genome sequence and comparative analysis of the solvent-producing bacterium Clostridium acetobutylicum.</title>
        <authorList>
            <person name="Nolling J."/>
            <person name="Breton G."/>
            <person name="Omelchenko M.V."/>
            <person name="Makarova K.S."/>
            <person name="Zeng Q."/>
            <person name="Gibson R."/>
            <person name="Lee H.M."/>
            <person name="Dubois J."/>
            <person name="Qiu D."/>
            <person name="Hitti J."/>
            <person name="Wolf Y.I."/>
            <person name="Tatusov R.L."/>
            <person name="Sabathe F."/>
            <person name="Doucette-Stamm L."/>
            <person name="Soucaille P."/>
            <person name="Daly M.J."/>
            <person name="Bennett G.N."/>
            <person name="Koonin E.V."/>
            <person name="Smith D.R."/>
        </authorList>
    </citation>
    <scope>NUCLEOTIDE SEQUENCE [LARGE SCALE GENOMIC DNA]</scope>
    <source>
        <strain evidence="3">ATCC 824 / DSM 792 / JCM 1419 / LMG 5710 / VKM B-1787</strain>
    </source>
</reference>
<dbReference type="CDD" id="cd08563">
    <property type="entry name" value="GDPD_TtGDE_like"/>
    <property type="match status" value="1"/>
</dbReference>
<protein>
    <submittedName>
        <fullName evidence="2">Glycerophosphoryl diester phosphodiesterase</fullName>
    </submittedName>
</protein>
<name>Q97LX4_CLOAB</name>
<accession>Q97LX4</accession>
<dbReference type="InterPro" id="IPR030395">
    <property type="entry name" value="GP_PDE_dom"/>
</dbReference>
<evidence type="ECO:0000313" key="3">
    <source>
        <dbReference type="Proteomes" id="UP000000814"/>
    </source>
</evidence>
<evidence type="ECO:0000313" key="2">
    <source>
        <dbReference type="EMBL" id="AAK78410.1"/>
    </source>
</evidence>
<dbReference type="Gene3D" id="3.20.20.190">
    <property type="entry name" value="Phosphatidylinositol (PI) phosphodiesterase"/>
    <property type="match status" value="1"/>
</dbReference>
<evidence type="ECO:0000259" key="1">
    <source>
        <dbReference type="PROSITE" id="PS51704"/>
    </source>
</evidence>
<dbReference type="GO" id="GO:0006629">
    <property type="term" value="P:lipid metabolic process"/>
    <property type="evidence" value="ECO:0007669"/>
    <property type="project" value="InterPro"/>
</dbReference>
<dbReference type="EMBL" id="AE001437">
    <property type="protein sequence ID" value="AAK78410.1"/>
    <property type="molecule type" value="Genomic_DNA"/>
</dbReference>
<gene>
    <name evidence="2" type="ordered locus">CA_C0430</name>
</gene>
<dbReference type="PIR" id="G96952">
    <property type="entry name" value="G96952"/>
</dbReference>
<dbReference type="RefSeq" id="WP_010963752.1">
    <property type="nucleotide sequence ID" value="NC_003030.1"/>
</dbReference>
<dbReference type="SUPFAM" id="SSF51695">
    <property type="entry name" value="PLC-like phosphodiesterases"/>
    <property type="match status" value="1"/>
</dbReference>
<dbReference type="OrthoDB" id="384721at2"/>
<dbReference type="Pfam" id="PF03009">
    <property type="entry name" value="GDPD"/>
    <property type="match status" value="1"/>
</dbReference>
<dbReference type="GO" id="GO:0008081">
    <property type="term" value="F:phosphoric diester hydrolase activity"/>
    <property type="evidence" value="ECO:0007669"/>
    <property type="project" value="InterPro"/>
</dbReference>
<dbReference type="STRING" id="272562.CA_C0430"/>
<dbReference type="InterPro" id="IPR017946">
    <property type="entry name" value="PLC-like_Pdiesterase_TIM-brl"/>
</dbReference>
<dbReference type="AlphaFoldDB" id="Q97LX4"/>
<sequence length="249" mass="28745">MIKTTLNIAHRGFSGKYPENTMVAFKKAIEEKCDGIETDLNMTKDGILVVCHDEKIDRTTNGCGYIKDYTYKELKQFDAGIGYGEEFKGEKILCIDELLDYIKDKNLLLNLELKNNLIEYVDIEKKVVDKIHEYKLEDNIIVSSFNHYSMVKLKEYDSTMKIGLLYSANLYNVHEYGRKLGAFSLHPYYPAVMNKEVVENIKKVKININTYTVNEEEDMRKLIGLGIEGIITNYPDRLNKVLKEAIKNS</sequence>
<keyword evidence="3" id="KW-1185">Reference proteome</keyword>
<dbReference type="PANTHER" id="PTHR46211:SF1">
    <property type="entry name" value="GLYCEROPHOSPHODIESTER PHOSPHODIESTERASE, CYTOPLASMIC"/>
    <property type="match status" value="1"/>
</dbReference>
<dbReference type="KEGG" id="cac:CA_C0430"/>
<dbReference type="Proteomes" id="UP000000814">
    <property type="component" value="Chromosome"/>
</dbReference>
<dbReference type="eggNOG" id="COG0584">
    <property type="taxonomic scope" value="Bacteria"/>
</dbReference>
<dbReference type="GeneID" id="44996940"/>
<dbReference type="PANTHER" id="PTHR46211">
    <property type="entry name" value="GLYCEROPHOSPHORYL DIESTER PHOSPHODIESTERASE"/>
    <property type="match status" value="1"/>
</dbReference>